<reference evidence="3 4" key="1">
    <citation type="submission" date="2017-06" db="EMBL/GenBank/DDBJ databases">
        <title>Comparative genomic analysis of Ambrosia Fusariam Clade fungi.</title>
        <authorList>
            <person name="Stajich J.E."/>
            <person name="Carrillo J."/>
            <person name="Kijimoto T."/>
            <person name="Eskalen A."/>
            <person name="O'Donnell K."/>
            <person name="Kasson M."/>
        </authorList>
    </citation>
    <scope>NUCLEOTIDE SEQUENCE [LARGE SCALE GENOMIC DNA]</scope>
    <source>
        <strain evidence="3 4">UCR1854</strain>
    </source>
</reference>
<dbReference type="Proteomes" id="UP000287124">
    <property type="component" value="Unassembled WGS sequence"/>
</dbReference>
<evidence type="ECO:0000313" key="4">
    <source>
        <dbReference type="Proteomes" id="UP000287124"/>
    </source>
</evidence>
<sequence>MVSDQGQCQALQLSDDQRCQKEATHANGLFCGFHSKQVFALYKGYKRRNALLNTLDNEAPEYLKNAQQPLANDDFEAIDNEKTLREVHSHLFDKYVLLGNVIDARKLHHKHFYSLNVDYGHQAYIDKLISQRHIVLKAMQRAEKRTTQVLYQKEQWFSWVREVQEEEEANDEKEQKKVKQEAALFKRHVKKLEGRLAKMRQKEEQKRQDAYLEDAYRERMAMAAEEDDEAWDPIEDMEHLKRNRYIDLIKHFLWLKTMEEEEEDLPPLEEIPPLEPSPPPEPAKPSKKAKKKAKAKAAKAGGSSSAQTSSSETHTGQGRLLAALKEGSYPTPAELPEPDRNNIETEEEMRNRLSHGVKKNYDNVWGFQIVGTMENPHETHEKTAPMTNDEIESTVSDIRQIKHLLFCRLLLGQASMLPAALRANSVEEFLNDPQVAESDLRDLCLKVEEPTLQDIRDACADFARGDSAEEEEDADEAAEEEDEDDETFEELVNGDRRYKNLHTDDWLLENFLGKLEKKNPSKKKKKKQKSKKKTKVTICGKSIWNHASEKAMSRDGWLQFSVMAKDCDLKHAIQLCRNWAEFSDLNLLTLWQYFPASNWSAWGNNRLIQQLQELGFFPYFVDLEAQQHSRHNQIGGRSSSRRQHDIVETRNIIVGHMKRNDPITRRFLQYLSMRTGELLVMVRDGKTGRVITAPPEEQLWTYRIKQGLGRASKNEWRNVLEVGPLYFDMTDMLREWRFGFDDYYDVFIWDFVPCQSSLDMYNVAITELRNAWRIKHPRDVYQHMKPLLTTMTREKDTMRTRLIKPDEKVESLWDTIMDERSEFRLYDIKGHSIKCRTGEQLDRSPYMFYNDVNVLEDQILFPDELVSDKKNVPFREIRNGVSRIEDGILPSTIRQLEKGMEAFTEGKDPMKALKAVKDRDDNSIWAIPKVWETGLKQARKETLSDAQRSLLKRTGLSTPQKTMSLDKRLNTSDPMEIMERDRSFGFKDSFHAGDLEPGSNEHWDEVQERIDAMLATPHAGPTDWVWFLAEILEWLELRADYKDYTHDPAFPWPHGFIIQDLVRAFALVAMFFPDAEASSLVTQFIKSKQCDKFRSTLLFDPKERSKTLPDRRSRTSYKFRDPAFWTEWNEFLKTKSYFADVYPFDWSLAVRPIVAKLYVAGVISPAYIQNDSEVVLGMATAKKEPHRPDKLDFFINYEDRYGNFPMNFPPSFVHPSKWPQVMPAAESFAEKNPGARFALIRLWSAPHFYPLMVGPFNRQNTSFLDSAGRSWEWKFVPKDMPGSEYSAHHTTEKRLKLLQKQFEGHVMSRADLILVMGKDADELLRYSTAVTFAIQTKPWLREIDLWKSFINVDLEFLQGLDPYWLD</sequence>
<feature type="region of interest" description="Disordered" evidence="2">
    <location>
        <begin position="264"/>
        <end position="316"/>
    </location>
</feature>
<feature type="region of interest" description="Disordered" evidence="2">
    <location>
        <begin position="465"/>
        <end position="488"/>
    </location>
</feature>
<dbReference type="EMBL" id="MIKF01000295">
    <property type="protein sequence ID" value="RTE72760.1"/>
    <property type="molecule type" value="Genomic_DNA"/>
</dbReference>
<evidence type="ECO:0000256" key="2">
    <source>
        <dbReference type="SAM" id="MobiDB-lite"/>
    </source>
</evidence>
<proteinExistence type="predicted"/>
<accession>A0A430LAT3</accession>
<gene>
    <name evidence="3" type="ORF">BHE90_012800</name>
</gene>
<evidence type="ECO:0000256" key="1">
    <source>
        <dbReference type="SAM" id="Coils"/>
    </source>
</evidence>
<feature type="coiled-coil region" evidence="1">
    <location>
        <begin position="161"/>
        <end position="209"/>
    </location>
</feature>
<name>A0A430LAT3_9HYPO</name>
<feature type="compositionally biased region" description="Low complexity" evidence="2">
    <location>
        <begin position="298"/>
        <end position="312"/>
    </location>
</feature>
<protein>
    <recommendedName>
        <fullName evidence="5">Mfs allantoate protein</fullName>
    </recommendedName>
</protein>
<comment type="caution">
    <text evidence="3">The sequence shown here is derived from an EMBL/GenBank/DDBJ whole genome shotgun (WGS) entry which is preliminary data.</text>
</comment>
<evidence type="ECO:0008006" key="5">
    <source>
        <dbReference type="Google" id="ProtNLM"/>
    </source>
</evidence>
<evidence type="ECO:0000313" key="3">
    <source>
        <dbReference type="EMBL" id="RTE72760.1"/>
    </source>
</evidence>
<feature type="compositionally biased region" description="Acidic residues" evidence="2">
    <location>
        <begin position="468"/>
        <end position="488"/>
    </location>
</feature>
<feature type="compositionally biased region" description="Pro residues" evidence="2">
    <location>
        <begin position="269"/>
        <end position="283"/>
    </location>
</feature>
<feature type="compositionally biased region" description="Basic residues" evidence="2">
    <location>
        <begin position="285"/>
        <end position="297"/>
    </location>
</feature>
<organism evidence="3 4">
    <name type="scientific">Fusarium euwallaceae</name>
    <dbReference type="NCBI Taxonomy" id="1147111"/>
    <lineage>
        <taxon>Eukaryota</taxon>
        <taxon>Fungi</taxon>
        <taxon>Dikarya</taxon>
        <taxon>Ascomycota</taxon>
        <taxon>Pezizomycotina</taxon>
        <taxon>Sordariomycetes</taxon>
        <taxon>Hypocreomycetidae</taxon>
        <taxon>Hypocreales</taxon>
        <taxon>Nectriaceae</taxon>
        <taxon>Fusarium</taxon>
        <taxon>Fusarium solani species complex</taxon>
    </lineage>
</organism>
<keyword evidence="4" id="KW-1185">Reference proteome</keyword>
<keyword evidence="1" id="KW-0175">Coiled coil</keyword>